<comment type="caution">
    <text evidence="2">The sequence shown here is derived from an EMBL/GenBank/DDBJ whole genome shotgun (WGS) entry which is preliminary data.</text>
</comment>
<dbReference type="InterPro" id="IPR050471">
    <property type="entry name" value="AB_hydrolase"/>
</dbReference>
<gene>
    <name evidence="2" type="ORF">ACFO3J_21240</name>
</gene>
<dbReference type="InterPro" id="IPR029058">
    <property type="entry name" value="AB_hydrolase_fold"/>
</dbReference>
<reference evidence="3" key="1">
    <citation type="journal article" date="2019" name="Int. J. Syst. Evol. Microbiol.">
        <title>The Global Catalogue of Microorganisms (GCM) 10K type strain sequencing project: providing services to taxonomists for standard genome sequencing and annotation.</title>
        <authorList>
            <consortium name="The Broad Institute Genomics Platform"/>
            <consortium name="The Broad Institute Genome Sequencing Center for Infectious Disease"/>
            <person name="Wu L."/>
            <person name="Ma J."/>
        </authorList>
    </citation>
    <scope>NUCLEOTIDE SEQUENCE [LARGE SCALE GENOMIC DNA]</scope>
    <source>
        <strain evidence="3">CGMCC 4.7237</strain>
    </source>
</reference>
<feature type="domain" description="AB hydrolase-1" evidence="1">
    <location>
        <begin position="49"/>
        <end position="280"/>
    </location>
</feature>
<keyword evidence="3" id="KW-1185">Reference proteome</keyword>
<name>A0ABV8HSW4_9ACTN</name>
<dbReference type="SUPFAM" id="SSF53474">
    <property type="entry name" value="alpha/beta-Hydrolases"/>
    <property type="match status" value="1"/>
</dbReference>
<organism evidence="2 3">
    <name type="scientific">Streptomyces polygonati</name>
    <dbReference type="NCBI Taxonomy" id="1617087"/>
    <lineage>
        <taxon>Bacteria</taxon>
        <taxon>Bacillati</taxon>
        <taxon>Actinomycetota</taxon>
        <taxon>Actinomycetes</taxon>
        <taxon>Kitasatosporales</taxon>
        <taxon>Streptomycetaceae</taxon>
        <taxon>Streptomyces</taxon>
    </lineage>
</organism>
<accession>A0ABV8HSW4</accession>
<protein>
    <submittedName>
        <fullName evidence="2">Alpha/beta fold hydrolase</fullName>
    </submittedName>
</protein>
<dbReference type="Gene3D" id="3.40.50.1820">
    <property type="entry name" value="alpha/beta hydrolase"/>
    <property type="match status" value="1"/>
</dbReference>
<sequence length="315" mass="35278">MTPLTSPPASTAPILPPPDPYPAVVRAHSWQGYHCESRLVRSATPRLAPLLMIGGAFQRKEMWGRFEREFLAHMDVLTVDPPGWGAGDVLPDHHGVALLADAVRHMLDERGIERVNLLGGSYGTAIAYRMAQCYPERVVRMALVGTMTSIPEHARAAMRRTLEHLAERRMEEYARAAVEILMNGERLGDVVAGAKVRRFLLRRLARLPEAEAEQTYANTRRLLNQEMIDTSRPPVAPALVATGEYDSFTTPELCRDMAAACRESWFTEVRAADHMLFLERTTELADLTTRFFAAESLADLPYCHPVEQIRPIPLP</sequence>
<dbReference type="Pfam" id="PF00561">
    <property type="entry name" value="Abhydrolase_1"/>
    <property type="match status" value="1"/>
</dbReference>
<dbReference type="PANTHER" id="PTHR43433">
    <property type="entry name" value="HYDROLASE, ALPHA/BETA FOLD FAMILY PROTEIN"/>
    <property type="match status" value="1"/>
</dbReference>
<dbReference type="GO" id="GO:0016787">
    <property type="term" value="F:hydrolase activity"/>
    <property type="evidence" value="ECO:0007669"/>
    <property type="project" value="UniProtKB-KW"/>
</dbReference>
<evidence type="ECO:0000313" key="3">
    <source>
        <dbReference type="Proteomes" id="UP001595765"/>
    </source>
</evidence>
<proteinExistence type="predicted"/>
<dbReference type="EMBL" id="JBHSBB010000014">
    <property type="protein sequence ID" value="MFC4033984.1"/>
    <property type="molecule type" value="Genomic_DNA"/>
</dbReference>
<keyword evidence="2" id="KW-0378">Hydrolase</keyword>
<dbReference type="RefSeq" id="WP_386431368.1">
    <property type="nucleotide sequence ID" value="NZ_JBHSBB010000014.1"/>
</dbReference>
<dbReference type="InterPro" id="IPR000073">
    <property type="entry name" value="AB_hydrolase_1"/>
</dbReference>
<evidence type="ECO:0000259" key="1">
    <source>
        <dbReference type="Pfam" id="PF00561"/>
    </source>
</evidence>
<dbReference type="PANTHER" id="PTHR43433:SF5">
    <property type="entry name" value="AB HYDROLASE-1 DOMAIN-CONTAINING PROTEIN"/>
    <property type="match status" value="1"/>
</dbReference>
<evidence type="ECO:0000313" key="2">
    <source>
        <dbReference type="EMBL" id="MFC4033984.1"/>
    </source>
</evidence>
<dbReference type="Proteomes" id="UP001595765">
    <property type="component" value="Unassembled WGS sequence"/>
</dbReference>
<dbReference type="PRINTS" id="PR00111">
    <property type="entry name" value="ABHYDROLASE"/>
</dbReference>